<proteinExistence type="predicted"/>
<protein>
    <submittedName>
        <fullName evidence="1">CLUMA_CG020942, isoform A</fullName>
    </submittedName>
</protein>
<dbReference type="EMBL" id="CVRI01000074">
    <property type="protein sequence ID" value="CRL08287.1"/>
    <property type="molecule type" value="Genomic_DNA"/>
</dbReference>
<dbReference type="AlphaFoldDB" id="A0A1J1J7C3"/>
<organism evidence="1 2">
    <name type="scientific">Clunio marinus</name>
    <dbReference type="NCBI Taxonomy" id="568069"/>
    <lineage>
        <taxon>Eukaryota</taxon>
        <taxon>Metazoa</taxon>
        <taxon>Ecdysozoa</taxon>
        <taxon>Arthropoda</taxon>
        <taxon>Hexapoda</taxon>
        <taxon>Insecta</taxon>
        <taxon>Pterygota</taxon>
        <taxon>Neoptera</taxon>
        <taxon>Endopterygota</taxon>
        <taxon>Diptera</taxon>
        <taxon>Nematocera</taxon>
        <taxon>Chironomoidea</taxon>
        <taxon>Chironomidae</taxon>
        <taxon>Clunio</taxon>
    </lineage>
</organism>
<evidence type="ECO:0000313" key="1">
    <source>
        <dbReference type="EMBL" id="CRL08287.1"/>
    </source>
</evidence>
<accession>A0A1J1J7C3</accession>
<dbReference type="Proteomes" id="UP000183832">
    <property type="component" value="Unassembled WGS sequence"/>
</dbReference>
<reference evidence="1 2" key="1">
    <citation type="submission" date="2015-04" db="EMBL/GenBank/DDBJ databases">
        <authorList>
            <person name="Syromyatnikov M.Y."/>
            <person name="Popov V.N."/>
        </authorList>
    </citation>
    <scope>NUCLEOTIDE SEQUENCE [LARGE SCALE GENOMIC DNA]</scope>
</reference>
<name>A0A1J1J7C3_9DIPT</name>
<evidence type="ECO:0000313" key="2">
    <source>
        <dbReference type="Proteomes" id="UP000183832"/>
    </source>
</evidence>
<gene>
    <name evidence="1" type="ORF">CLUMA_CG020942</name>
</gene>
<keyword evidence="2" id="KW-1185">Reference proteome</keyword>
<sequence>MKNENEAINLRIFYKTRKSFFYGKNLKTKLIGCLTNGTHLVNSSA</sequence>